<feature type="domain" description="GPAT/DHAPAT C-terminal" evidence="1">
    <location>
        <begin position="2"/>
        <end position="75"/>
    </location>
</feature>
<dbReference type="AlphaFoldDB" id="A0A930UV95"/>
<sequence length="76" mass="8836">MNFAEPITLNNYLNQHYPDWRNHNADDKNRRNGLMKQFRVSNQVMVNINRAAAVNAMNLTVSILLSSRQRALSKSY</sequence>
<dbReference type="Pfam" id="PF19277">
    <property type="entry name" value="GPAT_C"/>
    <property type="match status" value="1"/>
</dbReference>
<reference evidence="2" key="1">
    <citation type="submission" date="2020-11" db="EMBL/GenBank/DDBJ databases">
        <title>Gallibacterium anatis 1637, full genome, WGS.</title>
        <authorList>
            <person name="Laishevtcev A.I."/>
            <person name="Yakimova E.A."/>
            <person name="Petkovich D."/>
            <person name="Stepanova T.V."/>
            <person name="Kalendr R.S."/>
            <person name="Rubalsky E.O."/>
            <person name="Zulkarneev E.R."/>
            <person name="Aleshkin A.V."/>
        </authorList>
    </citation>
    <scope>NUCLEOTIDE SEQUENCE</scope>
    <source>
        <strain evidence="2">1637</strain>
    </source>
</reference>
<proteinExistence type="predicted"/>
<protein>
    <recommendedName>
        <fullName evidence="1">GPAT/DHAPAT C-terminal domain-containing protein</fullName>
    </recommendedName>
</protein>
<name>A0A930UV95_9PAST</name>
<evidence type="ECO:0000259" key="1">
    <source>
        <dbReference type="Pfam" id="PF19277"/>
    </source>
</evidence>
<organism evidence="2">
    <name type="scientific">Gallibacterium anatis</name>
    <dbReference type="NCBI Taxonomy" id="750"/>
    <lineage>
        <taxon>Bacteria</taxon>
        <taxon>Pseudomonadati</taxon>
        <taxon>Pseudomonadota</taxon>
        <taxon>Gammaproteobacteria</taxon>
        <taxon>Pasteurellales</taxon>
        <taxon>Pasteurellaceae</taxon>
        <taxon>Gallibacterium</taxon>
    </lineage>
</organism>
<comment type="caution">
    <text evidence="2">The sequence shown here is derived from an EMBL/GenBank/DDBJ whole genome shotgun (WGS) entry which is preliminary data.</text>
</comment>
<accession>A0A930UV95</accession>
<evidence type="ECO:0000313" key="2">
    <source>
        <dbReference type="EMBL" id="MBF4102849.1"/>
    </source>
</evidence>
<gene>
    <name evidence="2" type="ORF">INT80_11070</name>
</gene>
<dbReference type="InterPro" id="IPR045520">
    <property type="entry name" value="GPAT/DHAPAT_C"/>
</dbReference>
<dbReference type="EMBL" id="JADION010000035">
    <property type="protein sequence ID" value="MBF4102849.1"/>
    <property type="molecule type" value="Genomic_DNA"/>
</dbReference>